<dbReference type="CDD" id="cd00093">
    <property type="entry name" value="HTH_XRE"/>
    <property type="match status" value="1"/>
</dbReference>
<dbReference type="Gene3D" id="1.10.260.40">
    <property type="entry name" value="lambda repressor-like DNA-binding domains"/>
    <property type="match status" value="1"/>
</dbReference>
<dbReference type="EMBL" id="BAAANC010000005">
    <property type="protein sequence ID" value="GAA1558418.1"/>
    <property type="molecule type" value="Genomic_DNA"/>
</dbReference>
<feature type="domain" description="HTH cro/C1-type" evidence="1">
    <location>
        <begin position="6"/>
        <end position="60"/>
    </location>
</feature>
<sequence>MVNDRLRSAMSSRQFTVEVFAAELGVDPKTVQRWLTHGRRPHRATAYRAATLLDVPANWLWPELEARRGGAEPGEVVAFYPHRSETPKNLWLDLLKSADKELWLLAYASLFLPEQNPEVIALIKHKAANGVDVRIVLGDPDSPEAELRGREEQLYDAIPARIKMALAYYRPLTDVAGVKFHLHRTTLYNSIFRFDDQMLVNQHIYGAYGYIAPILHLRRVDSADLFETYTTSFERVWAESYPWRTPDSKVTTDRPAS</sequence>
<dbReference type="InterPro" id="IPR010982">
    <property type="entry name" value="Lambda_DNA-bd_dom_sf"/>
</dbReference>
<name>A0ABN2CGZ4_9ACTN</name>
<evidence type="ECO:0000259" key="1">
    <source>
        <dbReference type="PROSITE" id="PS50943"/>
    </source>
</evidence>
<dbReference type="InterPro" id="IPR001387">
    <property type="entry name" value="Cro/C1-type_HTH"/>
</dbReference>
<dbReference type="Proteomes" id="UP001500363">
    <property type="component" value="Unassembled WGS sequence"/>
</dbReference>
<dbReference type="SMART" id="SM00530">
    <property type="entry name" value="HTH_XRE"/>
    <property type="match status" value="1"/>
</dbReference>
<organism evidence="2 3">
    <name type="scientific">Kribbella lupini</name>
    <dbReference type="NCBI Taxonomy" id="291602"/>
    <lineage>
        <taxon>Bacteria</taxon>
        <taxon>Bacillati</taxon>
        <taxon>Actinomycetota</taxon>
        <taxon>Actinomycetes</taxon>
        <taxon>Propionibacteriales</taxon>
        <taxon>Kribbellaceae</taxon>
        <taxon>Kribbella</taxon>
    </lineage>
</organism>
<dbReference type="RefSeq" id="WP_344182790.1">
    <property type="nucleotide sequence ID" value="NZ_BAAANC010000005.1"/>
</dbReference>
<evidence type="ECO:0000313" key="2">
    <source>
        <dbReference type="EMBL" id="GAA1558418.1"/>
    </source>
</evidence>
<protein>
    <submittedName>
        <fullName evidence="2">DUF5919 domain-containing protein</fullName>
    </submittedName>
</protein>
<reference evidence="2 3" key="1">
    <citation type="journal article" date="2019" name="Int. J. Syst. Evol. Microbiol.">
        <title>The Global Catalogue of Microorganisms (GCM) 10K type strain sequencing project: providing services to taxonomists for standard genome sequencing and annotation.</title>
        <authorList>
            <consortium name="The Broad Institute Genomics Platform"/>
            <consortium name="The Broad Institute Genome Sequencing Center for Infectious Disease"/>
            <person name="Wu L."/>
            <person name="Ma J."/>
        </authorList>
    </citation>
    <scope>NUCLEOTIDE SEQUENCE [LARGE SCALE GENOMIC DNA]</scope>
    <source>
        <strain evidence="2 3">JCM 14303</strain>
    </source>
</reference>
<keyword evidence="3" id="KW-1185">Reference proteome</keyword>
<proteinExistence type="predicted"/>
<evidence type="ECO:0000313" key="3">
    <source>
        <dbReference type="Proteomes" id="UP001500363"/>
    </source>
</evidence>
<accession>A0ABN2CGZ4</accession>
<dbReference type="SUPFAM" id="SSF47413">
    <property type="entry name" value="lambda repressor-like DNA-binding domains"/>
    <property type="match status" value="1"/>
</dbReference>
<dbReference type="Gene3D" id="3.30.870.10">
    <property type="entry name" value="Endonuclease Chain A"/>
    <property type="match status" value="1"/>
</dbReference>
<dbReference type="SUPFAM" id="SSF56024">
    <property type="entry name" value="Phospholipase D/nuclease"/>
    <property type="match status" value="1"/>
</dbReference>
<comment type="caution">
    <text evidence="2">The sequence shown here is derived from an EMBL/GenBank/DDBJ whole genome shotgun (WGS) entry which is preliminary data.</text>
</comment>
<dbReference type="PROSITE" id="PS50943">
    <property type="entry name" value="HTH_CROC1"/>
    <property type="match status" value="1"/>
</dbReference>
<gene>
    <name evidence="2" type="ORF">GCM10009741_74130</name>
</gene>